<keyword evidence="1" id="KW-0732">Signal</keyword>
<comment type="caution">
    <text evidence="2">The sequence shown here is derived from an EMBL/GenBank/DDBJ whole genome shotgun (WGS) entry which is preliminary data.</text>
</comment>
<feature type="signal peptide" evidence="1">
    <location>
        <begin position="1"/>
        <end position="26"/>
    </location>
</feature>
<sequence>MINTSTFLGPFFLHLLLSNSFFGRVAVPLPSHATTITYQTKQVHVNVTNWHSKLITFKCEFICNKGINTLTHANPLKNQSALFRSAFTSTKSGEGSNKALGSTHREQQNESVLNCHHLVLLSCGPPIRLSKHCRVVQLRNTRLEILIHLVEINSSLFLEQILGVHGFHTINVHHHLDFADCSQRLEL</sequence>
<gene>
    <name evidence="2" type="ORF">KC19_VG040400</name>
</gene>
<evidence type="ECO:0000256" key="1">
    <source>
        <dbReference type="SAM" id="SignalP"/>
    </source>
</evidence>
<feature type="chain" id="PRO_5035814688" evidence="1">
    <location>
        <begin position="27"/>
        <end position="187"/>
    </location>
</feature>
<proteinExistence type="predicted"/>
<dbReference type="EMBL" id="CM026426">
    <property type="protein sequence ID" value="KAG0571763.1"/>
    <property type="molecule type" value="Genomic_DNA"/>
</dbReference>
<evidence type="ECO:0000313" key="3">
    <source>
        <dbReference type="Proteomes" id="UP000822688"/>
    </source>
</evidence>
<organism evidence="2 3">
    <name type="scientific">Ceratodon purpureus</name>
    <name type="common">Fire moss</name>
    <name type="synonym">Dicranum purpureum</name>
    <dbReference type="NCBI Taxonomy" id="3225"/>
    <lineage>
        <taxon>Eukaryota</taxon>
        <taxon>Viridiplantae</taxon>
        <taxon>Streptophyta</taxon>
        <taxon>Embryophyta</taxon>
        <taxon>Bryophyta</taxon>
        <taxon>Bryophytina</taxon>
        <taxon>Bryopsida</taxon>
        <taxon>Dicranidae</taxon>
        <taxon>Pseudoditrichales</taxon>
        <taxon>Ditrichaceae</taxon>
        <taxon>Ceratodon</taxon>
    </lineage>
</organism>
<name>A0A8T0HM10_CERPU</name>
<keyword evidence="3" id="KW-1185">Reference proteome</keyword>
<dbReference type="Proteomes" id="UP000822688">
    <property type="component" value="Chromosome V"/>
</dbReference>
<accession>A0A8T0HM10</accession>
<evidence type="ECO:0000313" key="2">
    <source>
        <dbReference type="EMBL" id="KAG0571763.1"/>
    </source>
</evidence>
<reference evidence="2" key="1">
    <citation type="submission" date="2020-06" db="EMBL/GenBank/DDBJ databases">
        <title>WGS assembly of Ceratodon purpureus strain R40.</title>
        <authorList>
            <person name="Carey S.B."/>
            <person name="Jenkins J."/>
            <person name="Shu S."/>
            <person name="Lovell J.T."/>
            <person name="Sreedasyam A."/>
            <person name="Maumus F."/>
            <person name="Tiley G.P."/>
            <person name="Fernandez-Pozo N."/>
            <person name="Barry K."/>
            <person name="Chen C."/>
            <person name="Wang M."/>
            <person name="Lipzen A."/>
            <person name="Daum C."/>
            <person name="Saski C.A."/>
            <person name="Payton A.C."/>
            <person name="Mcbreen J.C."/>
            <person name="Conrad R.E."/>
            <person name="Kollar L.M."/>
            <person name="Olsson S."/>
            <person name="Huttunen S."/>
            <person name="Landis J.B."/>
            <person name="Wickett N.J."/>
            <person name="Johnson M.G."/>
            <person name="Rensing S.A."/>
            <person name="Grimwood J."/>
            <person name="Schmutz J."/>
            <person name="Mcdaniel S.F."/>
        </authorList>
    </citation>
    <scope>NUCLEOTIDE SEQUENCE</scope>
    <source>
        <strain evidence="2">R40</strain>
    </source>
</reference>
<protein>
    <submittedName>
        <fullName evidence="2">Uncharacterized protein</fullName>
    </submittedName>
</protein>
<dbReference type="AlphaFoldDB" id="A0A8T0HM10"/>